<evidence type="ECO:0000256" key="1">
    <source>
        <dbReference type="SAM" id="MobiDB-lite"/>
    </source>
</evidence>
<dbReference type="EMBL" id="DF973939">
    <property type="protein sequence ID" value="GAU42770.1"/>
    <property type="molecule type" value="Genomic_DNA"/>
</dbReference>
<accession>A0A2Z6P0T7</accession>
<organism evidence="2 3">
    <name type="scientific">Trifolium subterraneum</name>
    <name type="common">Subterranean clover</name>
    <dbReference type="NCBI Taxonomy" id="3900"/>
    <lineage>
        <taxon>Eukaryota</taxon>
        <taxon>Viridiplantae</taxon>
        <taxon>Streptophyta</taxon>
        <taxon>Embryophyta</taxon>
        <taxon>Tracheophyta</taxon>
        <taxon>Spermatophyta</taxon>
        <taxon>Magnoliopsida</taxon>
        <taxon>eudicotyledons</taxon>
        <taxon>Gunneridae</taxon>
        <taxon>Pentapetalae</taxon>
        <taxon>rosids</taxon>
        <taxon>fabids</taxon>
        <taxon>Fabales</taxon>
        <taxon>Fabaceae</taxon>
        <taxon>Papilionoideae</taxon>
        <taxon>50 kb inversion clade</taxon>
        <taxon>NPAAA clade</taxon>
        <taxon>Hologalegina</taxon>
        <taxon>IRL clade</taxon>
        <taxon>Trifolieae</taxon>
        <taxon>Trifolium</taxon>
    </lineage>
</organism>
<feature type="compositionally biased region" description="Basic and acidic residues" evidence="1">
    <location>
        <begin position="165"/>
        <end position="184"/>
    </location>
</feature>
<feature type="compositionally biased region" description="Acidic residues" evidence="1">
    <location>
        <begin position="13"/>
        <end position="24"/>
    </location>
</feature>
<reference evidence="3" key="1">
    <citation type="journal article" date="2017" name="Front. Plant Sci.">
        <title>Climate Clever Clovers: New Paradigm to Reduce the Environmental Footprint of Ruminants by Breeding Low Methanogenic Forages Utilizing Haplotype Variation.</title>
        <authorList>
            <person name="Kaur P."/>
            <person name="Appels R."/>
            <person name="Bayer P.E."/>
            <person name="Keeble-Gagnere G."/>
            <person name="Wang J."/>
            <person name="Hirakawa H."/>
            <person name="Shirasawa K."/>
            <person name="Vercoe P."/>
            <person name="Stefanova K."/>
            <person name="Durmic Z."/>
            <person name="Nichols P."/>
            <person name="Revell C."/>
            <person name="Isobe S.N."/>
            <person name="Edwards D."/>
            <person name="Erskine W."/>
        </authorList>
    </citation>
    <scope>NUCLEOTIDE SEQUENCE [LARGE SCALE GENOMIC DNA]</scope>
    <source>
        <strain evidence="3">cv. Daliak</strain>
    </source>
</reference>
<name>A0A2Z6P0T7_TRISU</name>
<evidence type="ECO:0000313" key="3">
    <source>
        <dbReference type="Proteomes" id="UP000242715"/>
    </source>
</evidence>
<gene>
    <name evidence="2" type="ORF">TSUD_239330</name>
</gene>
<keyword evidence="3" id="KW-1185">Reference proteome</keyword>
<proteinExistence type="predicted"/>
<evidence type="ECO:0008006" key="4">
    <source>
        <dbReference type="Google" id="ProtNLM"/>
    </source>
</evidence>
<sequence>MDIFEEAVPKSSDEEDEEDSDSDDDLYLDVKHKKCSSCVAGDDQKLSVWWDLENGDRYNHYDSLCISLGRIRANLRYYNEVMNDWFYGNIIIDMLAWAKDNPPPATLLLILDDFQTSDVVEYLHAKGYTLVVTQLAGGPPLSNGESQQQQQQQHGDSISSIFPPDSDKMDGVEAVPKENVDSGV</sequence>
<feature type="region of interest" description="Disordered" evidence="1">
    <location>
        <begin position="1"/>
        <end position="24"/>
    </location>
</feature>
<protein>
    <recommendedName>
        <fullName evidence="4">NYN domain-containing protein</fullName>
    </recommendedName>
</protein>
<dbReference type="OrthoDB" id="1061635at2759"/>
<dbReference type="AlphaFoldDB" id="A0A2Z6P0T7"/>
<feature type="region of interest" description="Disordered" evidence="1">
    <location>
        <begin position="139"/>
        <end position="184"/>
    </location>
</feature>
<dbReference type="Proteomes" id="UP000242715">
    <property type="component" value="Unassembled WGS sequence"/>
</dbReference>
<evidence type="ECO:0000313" key="2">
    <source>
        <dbReference type="EMBL" id="GAU42770.1"/>
    </source>
</evidence>
<feature type="compositionally biased region" description="Low complexity" evidence="1">
    <location>
        <begin position="147"/>
        <end position="164"/>
    </location>
</feature>